<dbReference type="EMBL" id="BART01035170">
    <property type="protein sequence ID" value="GAH11719.1"/>
    <property type="molecule type" value="Genomic_DNA"/>
</dbReference>
<evidence type="ECO:0000313" key="1">
    <source>
        <dbReference type="EMBL" id="GAH11719.1"/>
    </source>
</evidence>
<name>X1E3G2_9ZZZZ</name>
<dbReference type="AlphaFoldDB" id="X1E3G2"/>
<sequence length="88" mass="9274">WYVENCPSAGANVIGVADLAMATQTGHGSWRKYDCNGESGTLALRPPYSGGTSPTYLGDQVKVIWGDIIVMLVVCASQDIKAGVLTRA</sequence>
<gene>
    <name evidence="1" type="ORF">S01H4_59851</name>
</gene>
<comment type="caution">
    <text evidence="1">The sequence shown here is derived from an EMBL/GenBank/DDBJ whole genome shotgun (WGS) entry which is preliminary data.</text>
</comment>
<reference evidence="1" key="1">
    <citation type="journal article" date="2014" name="Front. Microbiol.">
        <title>High frequency of phylogenetically diverse reductive dehalogenase-homologous genes in deep subseafloor sedimentary metagenomes.</title>
        <authorList>
            <person name="Kawai M."/>
            <person name="Futagami T."/>
            <person name="Toyoda A."/>
            <person name="Takaki Y."/>
            <person name="Nishi S."/>
            <person name="Hori S."/>
            <person name="Arai W."/>
            <person name="Tsubouchi T."/>
            <person name="Morono Y."/>
            <person name="Uchiyama I."/>
            <person name="Ito T."/>
            <person name="Fujiyama A."/>
            <person name="Inagaki F."/>
            <person name="Takami H."/>
        </authorList>
    </citation>
    <scope>NUCLEOTIDE SEQUENCE</scope>
    <source>
        <strain evidence="1">Expedition CK06-06</strain>
    </source>
</reference>
<protein>
    <submittedName>
        <fullName evidence="1">Uncharacterized protein</fullName>
    </submittedName>
</protein>
<organism evidence="1">
    <name type="scientific">marine sediment metagenome</name>
    <dbReference type="NCBI Taxonomy" id="412755"/>
    <lineage>
        <taxon>unclassified sequences</taxon>
        <taxon>metagenomes</taxon>
        <taxon>ecological metagenomes</taxon>
    </lineage>
</organism>
<proteinExistence type="predicted"/>
<accession>X1E3G2</accession>
<feature type="non-terminal residue" evidence="1">
    <location>
        <position position="1"/>
    </location>
</feature>